<evidence type="ECO:0000313" key="2">
    <source>
        <dbReference type="Proteomes" id="UP000323537"/>
    </source>
</evidence>
<keyword evidence="2" id="KW-1185">Reference proteome</keyword>
<name>A0A1I2ZRH3_9EURY</name>
<sequence length="311" mass="34759">MPVTDITIPDSLQTEVEEFASRYYSMVKETYESRDSSMGWLHPVITWTEETAEEHGWEYLDNGGARLVIKIPPTACAPYDGAPLVLKLPIYRDDPRDGRYQNACEVNLWAEASNELRPYLLPVLASGQLYRWLLMPCADTESVDRDLISQRSQELVHEQDILSNEVVAAQNWGVWEGEPRLIDYGHEISQFVLDDVDQVAVEEYAPEIPASYDDLDTGDDDDVDNEVDREEAQDETVDGPDAEQVVLDGNGLLPTEKNEIRGQVADQGAVAGEAVEVDVGEIMVVETTPSTGSAFSVDETLITDETRIRFD</sequence>
<dbReference type="AlphaFoldDB" id="A0A1I2ZRH3"/>
<accession>A0A1I2ZRH3</accession>
<dbReference type="OrthoDB" id="350409at2157"/>
<proteinExistence type="predicted"/>
<reference evidence="1 2" key="1">
    <citation type="submission" date="2016-10" db="EMBL/GenBank/DDBJ databases">
        <authorList>
            <person name="Varghese N."/>
            <person name="Submissions S."/>
        </authorList>
    </citation>
    <scope>NUCLEOTIDE SEQUENCE [LARGE SCALE GENOMIC DNA]</scope>
    <source>
        <strain evidence="1 2">CGMCC 1.6377</strain>
    </source>
</reference>
<protein>
    <submittedName>
        <fullName evidence="1">Uncharacterized protein</fullName>
    </submittedName>
</protein>
<dbReference type="Proteomes" id="UP000323537">
    <property type="component" value="Unassembled WGS sequence"/>
</dbReference>
<evidence type="ECO:0000313" key="1">
    <source>
        <dbReference type="EMBL" id="SFH40109.1"/>
    </source>
</evidence>
<organism evidence="1 2">
    <name type="scientific">Halorubrum aquaticum</name>
    <dbReference type="NCBI Taxonomy" id="387340"/>
    <lineage>
        <taxon>Archaea</taxon>
        <taxon>Methanobacteriati</taxon>
        <taxon>Methanobacteriota</taxon>
        <taxon>Stenosarchaea group</taxon>
        <taxon>Halobacteria</taxon>
        <taxon>Halobacteriales</taxon>
        <taxon>Haloferacaceae</taxon>
        <taxon>Halorubrum</taxon>
    </lineage>
</organism>
<dbReference type="EMBL" id="FOPZ01000003">
    <property type="protein sequence ID" value="SFH40109.1"/>
    <property type="molecule type" value="Genomic_DNA"/>
</dbReference>
<gene>
    <name evidence="1" type="ORF">SAMN04488066_10316</name>
</gene>
<dbReference type="RefSeq" id="WP_149783457.1">
    <property type="nucleotide sequence ID" value="NZ_BAAADP010000001.1"/>
</dbReference>